<evidence type="ECO:0000256" key="1">
    <source>
        <dbReference type="SAM" id="MobiDB-lite"/>
    </source>
</evidence>
<gene>
    <name evidence="2" type="ORF">scyTo_0020637</name>
</gene>
<name>A0A401PY14_SCYTO</name>
<dbReference type="OrthoDB" id="5947521at2759"/>
<dbReference type="EMBL" id="BFAA01016963">
    <property type="protein sequence ID" value="GCB78029.1"/>
    <property type="molecule type" value="Genomic_DNA"/>
</dbReference>
<keyword evidence="3" id="KW-1185">Reference proteome</keyword>
<proteinExistence type="predicted"/>
<sequence>MDPKIALLSEPSFGFLQKIKFTARQSLAVTRSKSYVHPKPEPLHDIWNRKPPDFSPQFYTSSAIFNEKMTRKKGNTSKDFKKVETSGKVLFPEVVLKKHTSNFVCRFKILDPFEAKIMFVKNGKYTAGAFKDLKPHDFRQYDTNIPGFVTSFDRDPFNLKLKSKNLNRAHELLPDAKQLKGAHSQSFETHKAEELKWDSQLSLRKETWPQKSASYTRHRRNRGAHSAFMDRVEEKVTELWQNEQQLHHRQPMDTNDSARIKIAQ</sequence>
<dbReference type="Proteomes" id="UP000288216">
    <property type="component" value="Unassembled WGS sequence"/>
</dbReference>
<comment type="caution">
    <text evidence="2">The sequence shown here is derived from an EMBL/GenBank/DDBJ whole genome shotgun (WGS) entry which is preliminary data.</text>
</comment>
<reference evidence="2 3" key="1">
    <citation type="journal article" date="2018" name="Nat. Ecol. Evol.">
        <title>Shark genomes provide insights into elasmobranch evolution and the origin of vertebrates.</title>
        <authorList>
            <person name="Hara Y"/>
            <person name="Yamaguchi K"/>
            <person name="Onimaru K"/>
            <person name="Kadota M"/>
            <person name="Koyanagi M"/>
            <person name="Keeley SD"/>
            <person name="Tatsumi K"/>
            <person name="Tanaka K"/>
            <person name="Motone F"/>
            <person name="Kageyama Y"/>
            <person name="Nozu R"/>
            <person name="Adachi N"/>
            <person name="Nishimura O"/>
            <person name="Nakagawa R"/>
            <person name="Tanegashima C"/>
            <person name="Kiyatake I"/>
            <person name="Matsumoto R"/>
            <person name="Murakumo K"/>
            <person name="Nishida K"/>
            <person name="Terakita A"/>
            <person name="Kuratani S"/>
            <person name="Sato K"/>
            <person name="Hyodo S Kuraku.S."/>
        </authorList>
    </citation>
    <scope>NUCLEOTIDE SEQUENCE [LARGE SCALE GENOMIC DNA]</scope>
</reference>
<dbReference type="AlphaFoldDB" id="A0A401PY14"/>
<dbReference type="OMA" id="KMKVNVW"/>
<accession>A0A401PY14</accession>
<evidence type="ECO:0000313" key="3">
    <source>
        <dbReference type="Proteomes" id="UP000288216"/>
    </source>
</evidence>
<organism evidence="2 3">
    <name type="scientific">Scyliorhinus torazame</name>
    <name type="common">Cloudy catshark</name>
    <name type="synonym">Catulus torazame</name>
    <dbReference type="NCBI Taxonomy" id="75743"/>
    <lineage>
        <taxon>Eukaryota</taxon>
        <taxon>Metazoa</taxon>
        <taxon>Chordata</taxon>
        <taxon>Craniata</taxon>
        <taxon>Vertebrata</taxon>
        <taxon>Chondrichthyes</taxon>
        <taxon>Elasmobranchii</taxon>
        <taxon>Galeomorphii</taxon>
        <taxon>Galeoidea</taxon>
        <taxon>Carcharhiniformes</taxon>
        <taxon>Scyliorhinidae</taxon>
        <taxon>Scyliorhinus</taxon>
    </lineage>
</organism>
<protein>
    <submittedName>
        <fullName evidence="2">Uncharacterized protein</fullName>
    </submittedName>
</protein>
<evidence type="ECO:0000313" key="2">
    <source>
        <dbReference type="EMBL" id="GCB78029.1"/>
    </source>
</evidence>
<feature type="region of interest" description="Disordered" evidence="1">
    <location>
        <begin position="244"/>
        <end position="264"/>
    </location>
</feature>